<dbReference type="Gene3D" id="3.90.70.10">
    <property type="entry name" value="Cysteine proteinases"/>
    <property type="match status" value="1"/>
</dbReference>
<protein>
    <recommendedName>
        <fullName evidence="7">Ubiquitin carboxyl-terminal hydrolase</fullName>
        <ecNumber evidence="7">3.4.19.12</ecNumber>
    </recommendedName>
</protein>
<dbReference type="InterPro" id="IPR028889">
    <property type="entry name" value="USP"/>
</dbReference>
<evidence type="ECO:0000256" key="6">
    <source>
        <dbReference type="ARBA" id="ARBA00022807"/>
    </source>
</evidence>
<feature type="compositionally biased region" description="Polar residues" evidence="8">
    <location>
        <begin position="253"/>
        <end position="262"/>
    </location>
</feature>
<evidence type="ECO:0000256" key="2">
    <source>
        <dbReference type="ARBA" id="ARBA00005427"/>
    </source>
</evidence>
<evidence type="ECO:0000256" key="7">
    <source>
        <dbReference type="RuleBase" id="RU366025"/>
    </source>
</evidence>
<feature type="compositionally biased region" description="Low complexity" evidence="8">
    <location>
        <begin position="60"/>
        <end position="72"/>
    </location>
</feature>
<evidence type="ECO:0000313" key="10">
    <source>
        <dbReference type="EMBL" id="CAH3026715.1"/>
    </source>
</evidence>
<comment type="catalytic activity">
    <reaction evidence="1 7">
        <text>Thiol-dependent hydrolysis of ester, thioester, amide, peptide and isopeptide bonds formed by the C-terminal Gly of ubiquitin (a 76-residue protein attached to proteins as an intracellular targeting signal).</text>
        <dbReference type="EC" id="3.4.19.12"/>
    </reaction>
</comment>
<feature type="compositionally biased region" description="Basic and acidic residues" evidence="8">
    <location>
        <begin position="224"/>
        <end position="251"/>
    </location>
</feature>
<accession>A0ABN8MAP1</accession>
<evidence type="ECO:0000256" key="5">
    <source>
        <dbReference type="ARBA" id="ARBA00022801"/>
    </source>
</evidence>
<feature type="compositionally biased region" description="Polar residues" evidence="8">
    <location>
        <begin position="282"/>
        <end position="296"/>
    </location>
</feature>
<comment type="similarity">
    <text evidence="2">Belongs to the peptidase C19 family. USP10 subfamily.</text>
</comment>
<evidence type="ECO:0000259" key="9">
    <source>
        <dbReference type="PROSITE" id="PS50235"/>
    </source>
</evidence>
<keyword evidence="3 7" id="KW-0645">Protease</keyword>
<sequence>MPNPEEGITFGDFTAEEWEKYFENSSGQIGRFPAVEFLFDFEYSDREEPDSALQAEETRASSAADNNSAAKNVTTGLEDSGVEIGQESEQESAPAKTGKSATDAGEKELSAEPVIRSNNEHIVFGGQSIVVEPGSGKKESGTASFPAVTSSPDADSFPPLSSTVKEKRGEKADTERSRKRRKRRRQRKRSGSVSSSSSECAEKDRSSPGSVGKSKSAGLLATSDKTKGNKDTVKVHEESKDSSSNLADHKNTSQRNSTSSCDGKTISDRKSSSSTDGTSNSPVQSDSEFKTSSSVPQLKGVELSTADLKTSTAASRKSDSKNQEVTEKKETPKALSWADLFKGSSSKKSPGIVVKVESPVVRTEVTFPALDFKKNDDQGGQTIVSVKEDKNARKFAEAIQKQELNCSHKPFIPRGLTNRGNWCYINATLQALAGCAPFFNLLRKLPFIQGKGETSTPILDSLINFVNEFKELPVKSGNSSSSSSKSDFKIGEPFEPSYVYRMLSMIQSSLSAKGRQEDAQEFLSCILNGMHEEMLQLSQLVSVPDKASEKENEELKNIENIIHEVDSHDGWEDEGDWEQVGPRNKSTVTRMASYPSSLISDIFGGFLRSSVHQTGLKDSANVEPFFELQLDVQPVTSVEEALKNVAVKEEVQGYTCTKTKVQVDISRRITLERLPKVLILHLKRFIYSKAGSQKLQKVIDYPLELSIGKELLSSNVKNKYSAAQKTYKLFAVVYHHGKNAWGGHYTSDVCHPVHGWIRADDTRLKIVPANYVLKPTQGKDPYMLFYRRTDLMP</sequence>
<feature type="compositionally biased region" description="Basic and acidic residues" evidence="8">
    <location>
        <begin position="164"/>
        <end position="176"/>
    </location>
</feature>
<evidence type="ECO:0000256" key="1">
    <source>
        <dbReference type="ARBA" id="ARBA00000707"/>
    </source>
</evidence>
<dbReference type="PROSITE" id="PS50235">
    <property type="entry name" value="USP_3"/>
    <property type="match status" value="1"/>
</dbReference>
<proteinExistence type="inferred from homology"/>
<organism evidence="10 11">
    <name type="scientific">Porites evermanni</name>
    <dbReference type="NCBI Taxonomy" id="104178"/>
    <lineage>
        <taxon>Eukaryota</taxon>
        <taxon>Metazoa</taxon>
        <taxon>Cnidaria</taxon>
        <taxon>Anthozoa</taxon>
        <taxon>Hexacorallia</taxon>
        <taxon>Scleractinia</taxon>
        <taxon>Fungiina</taxon>
        <taxon>Poritidae</taxon>
        <taxon>Porites</taxon>
    </lineage>
</organism>
<dbReference type="CDD" id="cd02257">
    <property type="entry name" value="Peptidase_C19"/>
    <property type="match status" value="1"/>
</dbReference>
<dbReference type="InterPro" id="IPR018200">
    <property type="entry name" value="USP_CS"/>
</dbReference>
<dbReference type="EC" id="3.4.19.12" evidence="7"/>
<feature type="domain" description="USP" evidence="9">
    <location>
        <begin position="414"/>
        <end position="789"/>
    </location>
</feature>
<gene>
    <name evidence="10" type="ORF">PEVE_00029730</name>
</gene>
<evidence type="ECO:0000256" key="8">
    <source>
        <dbReference type="SAM" id="MobiDB-lite"/>
    </source>
</evidence>
<dbReference type="EMBL" id="CALNXI010000418">
    <property type="protein sequence ID" value="CAH3026715.1"/>
    <property type="molecule type" value="Genomic_DNA"/>
</dbReference>
<dbReference type="InterPro" id="IPR038765">
    <property type="entry name" value="Papain-like_cys_pep_sf"/>
</dbReference>
<dbReference type="InterPro" id="IPR050164">
    <property type="entry name" value="Peptidase_C19"/>
</dbReference>
<keyword evidence="5 7" id="KW-0378">Hydrolase</keyword>
<feature type="compositionally biased region" description="Low complexity" evidence="8">
    <location>
        <begin position="272"/>
        <end position="281"/>
    </location>
</feature>
<dbReference type="Proteomes" id="UP001159427">
    <property type="component" value="Unassembled WGS sequence"/>
</dbReference>
<evidence type="ECO:0000256" key="4">
    <source>
        <dbReference type="ARBA" id="ARBA00022786"/>
    </source>
</evidence>
<feature type="compositionally biased region" description="Basic residues" evidence="8">
    <location>
        <begin position="177"/>
        <end position="190"/>
    </location>
</feature>
<feature type="compositionally biased region" description="Polar residues" evidence="8">
    <location>
        <begin position="141"/>
        <end position="163"/>
    </location>
</feature>
<dbReference type="InterPro" id="IPR001394">
    <property type="entry name" value="Peptidase_C19_UCH"/>
</dbReference>
<dbReference type="SUPFAM" id="SSF54001">
    <property type="entry name" value="Cysteine proteinases"/>
    <property type="match status" value="1"/>
</dbReference>
<dbReference type="PANTHER" id="PTHR24006:SF687">
    <property type="entry name" value="UBIQUITIN CARBOXYL-TERMINAL HYDROLASE 10"/>
    <property type="match status" value="1"/>
</dbReference>
<feature type="compositionally biased region" description="Basic and acidic residues" evidence="8">
    <location>
        <begin position="316"/>
        <end position="332"/>
    </location>
</feature>
<keyword evidence="6 7" id="KW-0788">Thiol protease</keyword>
<dbReference type="Pfam" id="PF00443">
    <property type="entry name" value="UCH"/>
    <property type="match status" value="1"/>
</dbReference>
<keyword evidence="4 7" id="KW-0833">Ubl conjugation pathway</keyword>
<feature type="region of interest" description="Disordered" evidence="8">
    <location>
        <begin position="45"/>
        <end position="332"/>
    </location>
</feature>
<evidence type="ECO:0000313" key="11">
    <source>
        <dbReference type="Proteomes" id="UP001159427"/>
    </source>
</evidence>
<evidence type="ECO:0000256" key="3">
    <source>
        <dbReference type="ARBA" id="ARBA00022670"/>
    </source>
</evidence>
<dbReference type="PROSITE" id="PS00973">
    <property type="entry name" value="USP_2"/>
    <property type="match status" value="1"/>
</dbReference>
<name>A0ABN8MAP1_9CNID</name>
<dbReference type="PANTHER" id="PTHR24006">
    <property type="entry name" value="UBIQUITIN CARBOXYL-TERMINAL HYDROLASE"/>
    <property type="match status" value="1"/>
</dbReference>
<keyword evidence="11" id="KW-1185">Reference proteome</keyword>
<comment type="caution">
    <text evidence="10">The sequence shown here is derived from an EMBL/GenBank/DDBJ whole genome shotgun (WGS) entry which is preliminary data.</text>
</comment>
<reference evidence="10 11" key="1">
    <citation type="submission" date="2022-05" db="EMBL/GenBank/DDBJ databases">
        <authorList>
            <consortium name="Genoscope - CEA"/>
            <person name="William W."/>
        </authorList>
    </citation>
    <scope>NUCLEOTIDE SEQUENCE [LARGE SCALE GENOMIC DNA]</scope>
</reference>
<dbReference type="PROSITE" id="PS00972">
    <property type="entry name" value="USP_1"/>
    <property type="match status" value="1"/>
</dbReference>